<protein>
    <submittedName>
        <fullName evidence="1">Sulfur carrier protein</fullName>
    </submittedName>
</protein>
<dbReference type="AlphaFoldDB" id="A0A7Y9UW33"/>
<dbReference type="Pfam" id="PF02597">
    <property type="entry name" value="ThiS"/>
    <property type="match status" value="1"/>
</dbReference>
<organism evidence="1 2">
    <name type="scientific">Nocardioides daedukensis</name>
    <dbReference type="NCBI Taxonomy" id="634462"/>
    <lineage>
        <taxon>Bacteria</taxon>
        <taxon>Bacillati</taxon>
        <taxon>Actinomycetota</taxon>
        <taxon>Actinomycetes</taxon>
        <taxon>Propionibacteriales</taxon>
        <taxon>Nocardioidaceae</taxon>
        <taxon>Nocardioides</taxon>
    </lineage>
</organism>
<keyword evidence="2" id="KW-1185">Reference proteome</keyword>
<dbReference type="InterPro" id="IPR010035">
    <property type="entry name" value="Thi_S"/>
</dbReference>
<evidence type="ECO:0000313" key="1">
    <source>
        <dbReference type="EMBL" id="NYG60345.1"/>
    </source>
</evidence>
<dbReference type="InterPro" id="IPR012675">
    <property type="entry name" value="Beta-grasp_dom_sf"/>
</dbReference>
<dbReference type="InterPro" id="IPR003749">
    <property type="entry name" value="ThiS/MoaD-like"/>
</dbReference>
<dbReference type="EMBL" id="JACCAA010000001">
    <property type="protein sequence ID" value="NYG60345.1"/>
    <property type="molecule type" value="Genomic_DNA"/>
</dbReference>
<dbReference type="Proteomes" id="UP000540656">
    <property type="component" value="Unassembled WGS sequence"/>
</dbReference>
<dbReference type="RefSeq" id="WP_179503285.1">
    <property type="nucleotide sequence ID" value="NZ_JACCAA010000001.1"/>
</dbReference>
<sequence>MLITLNGAATEVADGTPLTALLPTERRGTAVALNGEVVPQPRIADRRLVSGDRIEIVTAVQGG</sequence>
<comment type="caution">
    <text evidence="1">The sequence shown here is derived from an EMBL/GenBank/DDBJ whole genome shotgun (WGS) entry which is preliminary data.</text>
</comment>
<evidence type="ECO:0000313" key="2">
    <source>
        <dbReference type="Proteomes" id="UP000540656"/>
    </source>
</evidence>
<gene>
    <name evidence="1" type="ORF">BJ980_003268</name>
</gene>
<dbReference type="PANTHER" id="PTHR34472:SF1">
    <property type="entry name" value="SULFUR CARRIER PROTEIN THIS"/>
    <property type="match status" value="1"/>
</dbReference>
<dbReference type="Gene3D" id="3.10.20.30">
    <property type="match status" value="1"/>
</dbReference>
<dbReference type="SUPFAM" id="SSF54285">
    <property type="entry name" value="MoaD/ThiS"/>
    <property type="match status" value="1"/>
</dbReference>
<reference evidence="1 2" key="1">
    <citation type="submission" date="2020-07" db="EMBL/GenBank/DDBJ databases">
        <title>Sequencing the genomes of 1000 actinobacteria strains.</title>
        <authorList>
            <person name="Klenk H.-P."/>
        </authorList>
    </citation>
    <scope>NUCLEOTIDE SEQUENCE [LARGE SCALE GENOMIC DNA]</scope>
    <source>
        <strain evidence="1 2">DSM 23819</strain>
    </source>
</reference>
<name>A0A7Y9UW33_9ACTN</name>
<dbReference type="CDD" id="cd00565">
    <property type="entry name" value="Ubl_ThiS"/>
    <property type="match status" value="1"/>
</dbReference>
<dbReference type="InterPro" id="IPR016155">
    <property type="entry name" value="Mopterin_synth/thiamin_S_b"/>
</dbReference>
<accession>A0A7Y9UW33</accession>
<proteinExistence type="predicted"/>
<dbReference type="NCBIfam" id="TIGR01683">
    <property type="entry name" value="thiS"/>
    <property type="match status" value="1"/>
</dbReference>
<dbReference type="PANTHER" id="PTHR34472">
    <property type="entry name" value="SULFUR CARRIER PROTEIN THIS"/>
    <property type="match status" value="1"/>
</dbReference>